<protein>
    <submittedName>
        <fullName evidence="7">TetR/AcrR family transcriptional regulator</fullName>
    </submittedName>
</protein>
<evidence type="ECO:0000256" key="2">
    <source>
        <dbReference type="ARBA" id="ARBA00023015"/>
    </source>
</evidence>
<dbReference type="SUPFAM" id="SSF46689">
    <property type="entry name" value="Homeodomain-like"/>
    <property type="match status" value="1"/>
</dbReference>
<keyword evidence="1" id="KW-0678">Repressor</keyword>
<dbReference type="Pfam" id="PF00440">
    <property type="entry name" value="TetR_N"/>
    <property type="match status" value="1"/>
</dbReference>
<dbReference type="InterPro" id="IPR001647">
    <property type="entry name" value="HTH_TetR"/>
</dbReference>
<evidence type="ECO:0000256" key="4">
    <source>
        <dbReference type="ARBA" id="ARBA00023163"/>
    </source>
</evidence>
<reference evidence="7 8" key="1">
    <citation type="submission" date="2024-09" db="EMBL/GenBank/DDBJ databases">
        <authorList>
            <person name="Lee S.D."/>
        </authorList>
    </citation>
    <scope>NUCLEOTIDE SEQUENCE [LARGE SCALE GENOMIC DNA]</scope>
    <source>
        <strain evidence="7 8">N8-3</strain>
    </source>
</reference>
<dbReference type="RefSeq" id="WP_380543087.1">
    <property type="nucleotide sequence ID" value="NZ_JBHFAB010000031.1"/>
</dbReference>
<dbReference type="Gene3D" id="1.10.357.10">
    <property type="entry name" value="Tetracycline Repressor, domain 2"/>
    <property type="match status" value="1"/>
</dbReference>
<name>A0ABV6W4I7_9ACTN</name>
<comment type="caution">
    <text evidence="7">The sequence shown here is derived from an EMBL/GenBank/DDBJ whole genome shotgun (WGS) entry which is preliminary data.</text>
</comment>
<dbReference type="Pfam" id="PF13977">
    <property type="entry name" value="TetR_C_6"/>
    <property type="match status" value="1"/>
</dbReference>
<dbReference type="PANTHER" id="PTHR30055:SF234">
    <property type="entry name" value="HTH-TYPE TRANSCRIPTIONAL REGULATOR BETI"/>
    <property type="match status" value="1"/>
</dbReference>
<dbReference type="EMBL" id="JBHFAB010000031">
    <property type="protein sequence ID" value="MFC1420909.1"/>
    <property type="molecule type" value="Genomic_DNA"/>
</dbReference>
<feature type="domain" description="HTH tetR-type" evidence="5">
    <location>
        <begin position="16"/>
        <end position="62"/>
    </location>
</feature>
<keyword evidence="3" id="KW-0238">DNA-binding</keyword>
<keyword evidence="8" id="KW-1185">Reference proteome</keyword>
<dbReference type="InterPro" id="IPR036271">
    <property type="entry name" value="Tet_transcr_reg_TetR-rel_C_sf"/>
</dbReference>
<dbReference type="InterPro" id="IPR039538">
    <property type="entry name" value="BetI_C"/>
</dbReference>
<evidence type="ECO:0000256" key="1">
    <source>
        <dbReference type="ARBA" id="ARBA00022491"/>
    </source>
</evidence>
<dbReference type="Proteomes" id="UP001592531">
    <property type="component" value="Unassembled WGS sequence"/>
</dbReference>
<feature type="domain" description="BetI-type transcriptional repressor C-terminal" evidence="6">
    <location>
        <begin position="124"/>
        <end position="194"/>
    </location>
</feature>
<dbReference type="SUPFAM" id="SSF48498">
    <property type="entry name" value="Tetracyclin repressor-like, C-terminal domain"/>
    <property type="match status" value="1"/>
</dbReference>
<evidence type="ECO:0000313" key="8">
    <source>
        <dbReference type="Proteomes" id="UP001592531"/>
    </source>
</evidence>
<evidence type="ECO:0000259" key="5">
    <source>
        <dbReference type="Pfam" id="PF00440"/>
    </source>
</evidence>
<keyword evidence="2" id="KW-0805">Transcription regulation</keyword>
<dbReference type="PRINTS" id="PR00455">
    <property type="entry name" value="HTHTETR"/>
</dbReference>
<proteinExistence type="predicted"/>
<dbReference type="PANTHER" id="PTHR30055">
    <property type="entry name" value="HTH-TYPE TRANSCRIPTIONAL REGULATOR RUTR"/>
    <property type="match status" value="1"/>
</dbReference>
<dbReference type="InterPro" id="IPR009057">
    <property type="entry name" value="Homeodomain-like_sf"/>
</dbReference>
<gene>
    <name evidence="7" type="ORF">ACEZDE_30325</name>
</gene>
<keyword evidence="4" id="KW-0804">Transcription</keyword>
<sequence length="221" mass="23440">MPRISDARREAKRAEIVAAARRCFARDGFHQTSMPDIAREAGIAVGASYRYFAGKEELVLEIAGDAFRLVFAPLEHLARPAGASATCSAPPVSHALGEIVAASLTATAPAPDAAGNPVPIDEVLRCAVQAWGELLRNPALHRQAAEGFEQVRSRLAELLRQGRRTGALSPEVDPDTAARLVMALAHGVILQRVAFGLDDVDGITREVHALLSATGTRGDLP</sequence>
<organism evidence="7 8">
    <name type="scientific">Streptacidiphilus cavernicola</name>
    <dbReference type="NCBI Taxonomy" id="3342716"/>
    <lineage>
        <taxon>Bacteria</taxon>
        <taxon>Bacillati</taxon>
        <taxon>Actinomycetota</taxon>
        <taxon>Actinomycetes</taxon>
        <taxon>Kitasatosporales</taxon>
        <taxon>Streptomycetaceae</taxon>
        <taxon>Streptacidiphilus</taxon>
    </lineage>
</organism>
<dbReference type="InterPro" id="IPR050109">
    <property type="entry name" value="HTH-type_TetR-like_transc_reg"/>
</dbReference>
<evidence type="ECO:0000259" key="6">
    <source>
        <dbReference type="Pfam" id="PF13977"/>
    </source>
</evidence>
<evidence type="ECO:0000313" key="7">
    <source>
        <dbReference type="EMBL" id="MFC1420909.1"/>
    </source>
</evidence>
<accession>A0ABV6W4I7</accession>
<evidence type="ECO:0000256" key="3">
    <source>
        <dbReference type="ARBA" id="ARBA00023125"/>
    </source>
</evidence>